<name>A0A0M6YEM0_9HYPH</name>
<dbReference type="OrthoDB" id="9794346at2"/>
<keyword evidence="6 9" id="KW-1133">Transmembrane helix</keyword>
<keyword evidence="5 9" id="KW-0812">Transmembrane</keyword>
<evidence type="ECO:0000259" key="10">
    <source>
        <dbReference type="Pfam" id="PF04290"/>
    </source>
</evidence>
<evidence type="ECO:0000313" key="12">
    <source>
        <dbReference type="Proteomes" id="UP000048926"/>
    </source>
</evidence>
<dbReference type="InterPro" id="IPR007387">
    <property type="entry name" value="TRAP_DctQ"/>
</dbReference>
<feature type="transmembrane region" description="Helical" evidence="9">
    <location>
        <begin position="83"/>
        <end position="100"/>
    </location>
</feature>
<evidence type="ECO:0000256" key="3">
    <source>
        <dbReference type="ARBA" id="ARBA00022475"/>
    </source>
</evidence>
<dbReference type="AlphaFoldDB" id="A0A0M6YEM0"/>
<dbReference type="EMBL" id="CXST01000007">
    <property type="protein sequence ID" value="CTQ47461.1"/>
    <property type="molecule type" value="Genomic_DNA"/>
</dbReference>
<dbReference type="GO" id="GO:0022857">
    <property type="term" value="F:transmembrane transporter activity"/>
    <property type="evidence" value="ECO:0007669"/>
    <property type="project" value="UniProtKB-UniRule"/>
</dbReference>
<keyword evidence="4 9" id="KW-0997">Cell inner membrane</keyword>
<dbReference type="Proteomes" id="UP000048926">
    <property type="component" value="Unassembled WGS sequence"/>
</dbReference>
<evidence type="ECO:0000256" key="5">
    <source>
        <dbReference type="ARBA" id="ARBA00022692"/>
    </source>
</evidence>
<accession>A0A0M6YEM0</accession>
<evidence type="ECO:0000256" key="7">
    <source>
        <dbReference type="ARBA" id="ARBA00023136"/>
    </source>
</evidence>
<evidence type="ECO:0000256" key="9">
    <source>
        <dbReference type="RuleBase" id="RU369079"/>
    </source>
</evidence>
<keyword evidence="7 9" id="KW-0472">Membrane</keyword>
<evidence type="ECO:0000256" key="6">
    <source>
        <dbReference type="ARBA" id="ARBA00022989"/>
    </source>
</evidence>
<reference evidence="12" key="1">
    <citation type="submission" date="2015-07" db="EMBL/GenBank/DDBJ databases">
        <authorList>
            <person name="Rodrigo-Torres Lidia"/>
            <person name="Arahal R.David."/>
        </authorList>
    </citation>
    <scope>NUCLEOTIDE SEQUENCE [LARGE SCALE GENOMIC DNA]</scope>
    <source>
        <strain evidence="12">CECT 4801</strain>
    </source>
</reference>
<proteinExistence type="inferred from homology"/>
<keyword evidence="12" id="KW-1185">Reference proteome</keyword>
<evidence type="ECO:0000313" key="11">
    <source>
        <dbReference type="EMBL" id="CTQ47461.1"/>
    </source>
</evidence>
<gene>
    <name evidence="11" type="ORF">LAL4801_05923</name>
</gene>
<keyword evidence="2 9" id="KW-0813">Transport</keyword>
<evidence type="ECO:0000256" key="1">
    <source>
        <dbReference type="ARBA" id="ARBA00004429"/>
    </source>
</evidence>
<dbReference type="GO" id="GO:0005886">
    <property type="term" value="C:plasma membrane"/>
    <property type="evidence" value="ECO:0007669"/>
    <property type="project" value="UniProtKB-SubCell"/>
</dbReference>
<dbReference type="InterPro" id="IPR055348">
    <property type="entry name" value="DctQ"/>
</dbReference>
<comment type="function">
    <text evidence="9">Part of the tripartite ATP-independent periplasmic (TRAP) transport system.</text>
</comment>
<dbReference type="PANTHER" id="PTHR35011">
    <property type="entry name" value="2,3-DIKETO-L-GULONATE TRAP TRANSPORTER SMALL PERMEASE PROTEIN YIAM"/>
    <property type="match status" value="1"/>
</dbReference>
<feature type="transmembrane region" description="Helical" evidence="9">
    <location>
        <begin position="162"/>
        <end position="183"/>
    </location>
</feature>
<organism evidence="11 12">
    <name type="scientific">Roseibium aggregatum</name>
    <dbReference type="NCBI Taxonomy" id="187304"/>
    <lineage>
        <taxon>Bacteria</taxon>
        <taxon>Pseudomonadati</taxon>
        <taxon>Pseudomonadota</taxon>
        <taxon>Alphaproteobacteria</taxon>
        <taxon>Hyphomicrobiales</taxon>
        <taxon>Stappiaceae</taxon>
        <taxon>Roseibium</taxon>
    </lineage>
</organism>
<dbReference type="PANTHER" id="PTHR35011:SF4">
    <property type="entry name" value="SLL1102 PROTEIN"/>
    <property type="match status" value="1"/>
</dbReference>
<dbReference type="Pfam" id="PF04290">
    <property type="entry name" value="DctQ"/>
    <property type="match status" value="1"/>
</dbReference>
<evidence type="ECO:0000256" key="2">
    <source>
        <dbReference type="ARBA" id="ARBA00022448"/>
    </source>
</evidence>
<evidence type="ECO:0000256" key="4">
    <source>
        <dbReference type="ARBA" id="ARBA00022519"/>
    </source>
</evidence>
<feature type="transmembrane region" description="Helical" evidence="9">
    <location>
        <begin position="120"/>
        <end position="142"/>
    </location>
</feature>
<comment type="similarity">
    <text evidence="8 9">Belongs to the TRAP transporter small permease family.</text>
</comment>
<sequence>MSEDKRRKELEATSSLEPDDLQYVVHHAKLPVTRFSRSVDGAIARMGSLISWFWILLMGVICLNVFMKNILGQGSVKFEEIQWHIYAALFLLGLSYTMVYDDHVRVDLAYETFSLRTKAWVDFVGILVFLIPFLAIVLYFAWPFVAKAYADGERSSSPAGLAHYWIIKSALLAGLGLLLLAALSRLHRCAAYLFFGVEPETNGTGSADR</sequence>
<protein>
    <recommendedName>
        <fullName evidence="9">TRAP transporter small permease protein</fullName>
    </recommendedName>
</protein>
<dbReference type="RefSeq" id="WP_055661492.1">
    <property type="nucleotide sequence ID" value="NZ_CXST01000007.1"/>
</dbReference>
<feature type="transmembrane region" description="Helical" evidence="9">
    <location>
        <begin position="52"/>
        <end position="71"/>
    </location>
</feature>
<feature type="domain" description="Tripartite ATP-independent periplasmic transporters DctQ component" evidence="10">
    <location>
        <begin position="57"/>
        <end position="189"/>
    </location>
</feature>
<comment type="subcellular location">
    <subcellularLocation>
        <location evidence="1 9">Cell inner membrane</location>
        <topology evidence="1 9">Multi-pass membrane protein</topology>
    </subcellularLocation>
</comment>
<keyword evidence="3" id="KW-1003">Cell membrane</keyword>
<evidence type="ECO:0000256" key="8">
    <source>
        <dbReference type="ARBA" id="ARBA00038436"/>
    </source>
</evidence>
<comment type="subunit">
    <text evidence="9">The complex comprises the extracytoplasmic solute receptor protein and the two transmembrane proteins.</text>
</comment>